<evidence type="ECO:0000313" key="3">
    <source>
        <dbReference type="Proteomes" id="UP000610594"/>
    </source>
</evidence>
<name>A0ABX0MXR0_9BURK</name>
<protein>
    <submittedName>
        <fullName evidence="2">Uncharacterized protein</fullName>
    </submittedName>
</protein>
<dbReference type="Proteomes" id="UP000610594">
    <property type="component" value="Unassembled WGS sequence"/>
</dbReference>
<organism evidence="2 3">
    <name type="scientific">Massilia genomosp. 1</name>
    <dbReference type="NCBI Taxonomy" id="2609280"/>
    <lineage>
        <taxon>Bacteria</taxon>
        <taxon>Pseudomonadati</taxon>
        <taxon>Pseudomonadota</taxon>
        <taxon>Betaproteobacteria</taxon>
        <taxon>Burkholderiales</taxon>
        <taxon>Oxalobacteraceae</taxon>
        <taxon>Telluria group</taxon>
        <taxon>Massilia</taxon>
    </lineage>
</organism>
<feature type="compositionally biased region" description="Low complexity" evidence="1">
    <location>
        <begin position="25"/>
        <end position="36"/>
    </location>
</feature>
<feature type="region of interest" description="Disordered" evidence="1">
    <location>
        <begin position="1"/>
        <end position="38"/>
    </location>
</feature>
<reference evidence="2 3" key="1">
    <citation type="submission" date="2019-10" db="EMBL/GenBank/DDBJ databases">
        <title>Taxonomy of Antarctic Massilia spp.: description of Massilia rubra sp. nov., Massilia aquatica sp. nov., Massilia mucilaginosa sp. nov., Massilia frigida sp. nov. isolated from streams, lakes and regoliths.</title>
        <authorList>
            <person name="Holochova P."/>
            <person name="Sedlacek I."/>
            <person name="Kralova S."/>
            <person name="Maslanova I."/>
            <person name="Busse H.-J."/>
            <person name="Stankova E."/>
            <person name="Vrbovska V."/>
            <person name="Kovarovic V."/>
            <person name="Bartak M."/>
            <person name="Svec P."/>
            <person name="Pantucek R."/>
        </authorList>
    </citation>
    <scope>NUCLEOTIDE SEQUENCE [LARGE SCALE GENOMIC DNA]</scope>
    <source>
        <strain evidence="2 3">CCM 8694</strain>
    </source>
</reference>
<accession>A0ABX0MXR0</accession>
<keyword evidence="3" id="KW-1185">Reference proteome</keyword>
<feature type="region of interest" description="Disordered" evidence="1">
    <location>
        <begin position="357"/>
        <end position="392"/>
    </location>
</feature>
<evidence type="ECO:0000256" key="1">
    <source>
        <dbReference type="SAM" id="MobiDB-lite"/>
    </source>
</evidence>
<sequence length="392" mass="42590">MATASTRSSNRKRANESASQITIPVASSSVASGSLSTGPTTSNTVAFPYFHNANLGTNCKADAQRVEDNCTKVDQPQNNSPEKVQFPALSDLDAKVKEDSKFKLNDKNRWIADHCSGLWRKPGSKRGKKGKEEFNTAEFKATVSTNISGLVTDLLTYGNEKTPAIASEKMLLKKPGPIEDAMATLMAAVAESNPCIKARKCRLVPYEKVSDTENGKGCCPGQTGHHVIPNAMFDTFAPVTETVGEGNKKRTVTAMKSQGLRKCWDTYKENEALTICLEGTANRDANGSHGFAHAGTETIIKKFRHSPNMRYIDARDKITSMLAKMFGCDKHCLADQLDDRLAGYYKKDKDCGVFPDDAMVTPHSGRGGGGPDLPVPESKPLDITNPIKPKKK</sequence>
<dbReference type="EMBL" id="WHJF01000167">
    <property type="protein sequence ID" value="NHZ66762.1"/>
    <property type="molecule type" value="Genomic_DNA"/>
</dbReference>
<gene>
    <name evidence="2" type="ORF">F1735_31520</name>
</gene>
<dbReference type="RefSeq" id="WP_167240744.1">
    <property type="nucleotide sequence ID" value="NZ_WHJF01000167.1"/>
</dbReference>
<evidence type="ECO:0000313" key="2">
    <source>
        <dbReference type="EMBL" id="NHZ66762.1"/>
    </source>
</evidence>
<proteinExistence type="predicted"/>
<comment type="caution">
    <text evidence="2">The sequence shown here is derived from an EMBL/GenBank/DDBJ whole genome shotgun (WGS) entry which is preliminary data.</text>
</comment>